<keyword evidence="6" id="KW-1185">Reference proteome</keyword>
<gene>
    <name evidence="5" type="ORF">NYO98_08625</name>
</gene>
<dbReference type="Pfam" id="PF01315">
    <property type="entry name" value="Ald_Xan_dh_C"/>
    <property type="match status" value="1"/>
</dbReference>
<evidence type="ECO:0000259" key="4">
    <source>
        <dbReference type="SMART" id="SM01008"/>
    </source>
</evidence>
<dbReference type="SUPFAM" id="SSF54665">
    <property type="entry name" value="CO dehydrogenase molybdoprotein N-domain-like"/>
    <property type="match status" value="1"/>
</dbReference>
<evidence type="ECO:0000256" key="3">
    <source>
        <dbReference type="SAM" id="MobiDB-lite"/>
    </source>
</evidence>
<dbReference type="InterPro" id="IPR016208">
    <property type="entry name" value="Ald_Oxase/xanthine_DH-like"/>
</dbReference>
<dbReference type="SUPFAM" id="SSF56003">
    <property type="entry name" value="Molybdenum cofactor-binding domain"/>
    <property type="match status" value="1"/>
</dbReference>
<dbReference type="RefSeq" id="WP_268111191.1">
    <property type="nucleotide sequence ID" value="NZ_JAPPUX010000002.1"/>
</dbReference>
<evidence type="ECO:0000256" key="1">
    <source>
        <dbReference type="ARBA" id="ARBA00022505"/>
    </source>
</evidence>
<feature type="domain" description="Aldehyde oxidase/xanthine dehydrogenase a/b hammerhead" evidence="4">
    <location>
        <begin position="35"/>
        <end position="137"/>
    </location>
</feature>
<feature type="region of interest" description="Disordered" evidence="3">
    <location>
        <begin position="1"/>
        <end position="26"/>
    </location>
</feature>
<dbReference type="Proteomes" id="UP001074726">
    <property type="component" value="Unassembled WGS sequence"/>
</dbReference>
<evidence type="ECO:0000256" key="2">
    <source>
        <dbReference type="ARBA" id="ARBA00023002"/>
    </source>
</evidence>
<dbReference type="InterPro" id="IPR037165">
    <property type="entry name" value="AldOxase/xan_DH_Mopterin-bd_sf"/>
</dbReference>
<sequence length="744" mass="79972">MTQRADQTRPGDGPARAYDGPGASSAVRGINPRITAQISYSIDSTIPGEWHLRIIRSAIPAGRVTGFQTALLDDDVIFLTADDVSDLNTFGCQIADQVVLTREPKFVGDAIAAVVAPTARDARVAASLVEVDYEAVPSVFGEMDAIAPGAQLVHAKHYTSESDSAYFDMRPQDGTNVCHRFRIRTPALQGRDEPEVVPHLDDPDDALADAFADADVIVDEVFHTPAAAHVPMEPHATNAQWVDGRLEVTTGTQTPFNMRQDLAHIFGLAAEDVRVVVPFMGGAFGAKTFIRTEAITALAARKAGRPVRCVLDRDEVFNEVTRHPSTVRIKLGAKRDGTFVAKRIWAYVNTGAYADCGPGVAQKMGYAGVGPYRFDHVAVDSYCIYTNLPPGGAFRGYGAMQSIWAAERVVDMMADKLGIDAVELRRQNLLHEGDTFCTGEVMHDARFEELLDDAAAAVGWEKDGDRRGKGVVVILKGMQTPSKAEARIELLPDGRYEVQAATADIGQGAGEMLTRLAAEYLKVEVDQVVVCAPDTDRVPYDTRTTSSRSTHMMSRALADAARDLQVHGTIGHGYVSNDGGLDPDTGQGIASSHWHQGSASAELEVDDETGIISLSTLYACSYAGKVINKHGAELQNEGSMILGLGTALFEELQYTEGQMTNPNLSDYNIASALDVASIRHRVMEVPGGEVHGLGETAVPPVPPAIGNAVATFGYDVRDLPMTPERVLAARLGDTFQSPTGEDPQ</sequence>
<organism evidence="5 6">
    <name type="scientific">Nocardioides pini</name>
    <dbReference type="NCBI Taxonomy" id="2975053"/>
    <lineage>
        <taxon>Bacteria</taxon>
        <taxon>Bacillati</taxon>
        <taxon>Actinomycetota</taxon>
        <taxon>Actinomycetes</taxon>
        <taxon>Propionibacteriales</taxon>
        <taxon>Nocardioidaceae</taxon>
        <taxon>Nocardioides</taxon>
    </lineage>
</organism>
<dbReference type="Gene3D" id="3.30.365.10">
    <property type="entry name" value="Aldehyde oxidase/xanthine dehydrogenase, molybdopterin binding domain"/>
    <property type="match status" value="4"/>
</dbReference>
<proteinExistence type="predicted"/>
<reference evidence="5" key="1">
    <citation type="submission" date="2022-08" db="EMBL/GenBank/DDBJ databases">
        <title>Genome sequencing of Nocardioides sp. STR2.</title>
        <authorList>
            <person name="So Y."/>
        </authorList>
    </citation>
    <scope>NUCLEOTIDE SEQUENCE</scope>
    <source>
        <strain evidence="5">STR2</strain>
    </source>
</reference>
<dbReference type="PANTHER" id="PTHR11908">
    <property type="entry name" value="XANTHINE DEHYDROGENASE"/>
    <property type="match status" value="1"/>
</dbReference>
<dbReference type="InterPro" id="IPR000674">
    <property type="entry name" value="Ald_Oxase/Xan_DH_a/b"/>
</dbReference>
<dbReference type="Pfam" id="PF02738">
    <property type="entry name" value="MoCoBD_1"/>
    <property type="match status" value="1"/>
</dbReference>
<dbReference type="PANTHER" id="PTHR11908:SF132">
    <property type="entry name" value="ALDEHYDE OXIDASE 1-RELATED"/>
    <property type="match status" value="1"/>
</dbReference>
<dbReference type="EMBL" id="JAPPUX010000002">
    <property type="protein sequence ID" value="MCY4726341.1"/>
    <property type="molecule type" value="Genomic_DNA"/>
</dbReference>
<dbReference type="Pfam" id="PF20256">
    <property type="entry name" value="MoCoBD_2"/>
    <property type="match status" value="2"/>
</dbReference>
<name>A0ABT4CD72_9ACTN</name>
<evidence type="ECO:0000313" key="6">
    <source>
        <dbReference type="Proteomes" id="UP001074726"/>
    </source>
</evidence>
<dbReference type="InterPro" id="IPR008274">
    <property type="entry name" value="AldOxase/xan_DH_MoCoBD1"/>
</dbReference>
<dbReference type="InterPro" id="IPR036856">
    <property type="entry name" value="Ald_Oxase/Xan_DH_a/b_sf"/>
</dbReference>
<dbReference type="InterPro" id="IPR046867">
    <property type="entry name" value="AldOxase/xan_DH_MoCoBD2"/>
</dbReference>
<comment type="caution">
    <text evidence="5">The sequence shown here is derived from an EMBL/GenBank/DDBJ whole genome shotgun (WGS) entry which is preliminary data.</text>
</comment>
<dbReference type="SMART" id="SM01008">
    <property type="entry name" value="Ald_Xan_dh_C"/>
    <property type="match status" value="1"/>
</dbReference>
<protein>
    <submittedName>
        <fullName evidence="5">Xanthine dehydrogenase family protein molybdopterin-binding subunit</fullName>
    </submittedName>
</protein>
<dbReference type="Gene3D" id="3.90.1170.50">
    <property type="entry name" value="Aldehyde oxidase/xanthine dehydrogenase, a/b hammerhead"/>
    <property type="match status" value="1"/>
</dbReference>
<keyword evidence="1" id="KW-0500">Molybdenum</keyword>
<evidence type="ECO:0000313" key="5">
    <source>
        <dbReference type="EMBL" id="MCY4726341.1"/>
    </source>
</evidence>
<accession>A0ABT4CD72</accession>
<keyword evidence="2" id="KW-0560">Oxidoreductase</keyword>